<accession>A0A0F7XMF8</accession>
<evidence type="ECO:0000313" key="5">
    <source>
        <dbReference type="EMBL" id="CRI46083.1"/>
    </source>
</evidence>
<dbReference type="OrthoDB" id="529323at2"/>
<evidence type="ECO:0000313" key="8">
    <source>
        <dbReference type="EMBL" id="CRI50635.1"/>
    </source>
</evidence>
<evidence type="ECO:0000313" key="6">
    <source>
        <dbReference type="EMBL" id="CRI47213.1"/>
    </source>
</evidence>
<dbReference type="EMBL" id="LN847245">
    <property type="protein sequence ID" value="CRI51762.1"/>
    <property type="molecule type" value="Genomic_DNA"/>
</dbReference>
<sequence>MTILGDVLEILNDQLNHQHSSSLEWTIIWLIMLEFSVALLKDVFNVI</sequence>
<dbReference type="EMBL" id="LN847189">
    <property type="protein sequence ID" value="CRI43844.1"/>
    <property type="molecule type" value="Genomic_DNA"/>
</dbReference>
<dbReference type="EMBL" id="LN847244">
    <property type="protein sequence ID" value="CRI49506.1"/>
    <property type="molecule type" value="Genomic_DNA"/>
</dbReference>
<reference evidence="10" key="1">
    <citation type="submission" date="2015-05" db="EMBL/GenBank/DDBJ databases">
        <authorList>
            <person name="Rattei Thomas"/>
        </authorList>
    </citation>
    <scope>NUCLEOTIDE SEQUENCE</scope>
    <source>
        <strain evidence="1">CV15</strain>
        <strain evidence="2">CWL029c</strain>
        <strain evidence="3">GiD</strain>
        <strain evidence="4">H12</strain>
        <strain evidence="5">MUL2216</strain>
        <strain evidence="6">Panola</strain>
        <strain evidence="8">PB1</strain>
        <strain evidence="7">U1271</strain>
        <strain evidence="9">UZG1</strain>
        <strain evidence="10">Wien2</strain>
        <strain evidence="11">YK41</strain>
    </source>
</reference>
<dbReference type="EMBL" id="LN847008">
    <property type="protein sequence ID" value="CRI41615.1"/>
    <property type="molecule type" value="Genomic_DNA"/>
</dbReference>
<evidence type="ECO:0000313" key="1">
    <source>
        <dbReference type="EMBL" id="CRI38224.1"/>
    </source>
</evidence>
<protein>
    <submittedName>
        <fullName evidence="10">Uncharacterized protein</fullName>
    </submittedName>
</protein>
<evidence type="ECO:0000313" key="7">
    <source>
        <dbReference type="EMBL" id="CRI49506.1"/>
    </source>
</evidence>
<evidence type="ECO:0000313" key="10">
    <source>
        <dbReference type="EMBL" id="CRI53256.1"/>
    </source>
</evidence>
<proteinExistence type="predicted"/>
<organism evidence="10">
    <name type="scientific">Chlamydia pneumoniae</name>
    <name type="common">Chlamydophila pneumoniae</name>
    <dbReference type="NCBI Taxonomy" id="83558"/>
    <lineage>
        <taxon>Bacteria</taxon>
        <taxon>Pseudomonadati</taxon>
        <taxon>Chlamydiota</taxon>
        <taxon>Chlamydiia</taxon>
        <taxon>Chlamydiales</taxon>
        <taxon>Chlamydiaceae</taxon>
        <taxon>Chlamydia/Chlamydophila group</taxon>
        <taxon>Chlamydia</taxon>
    </lineage>
</organism>
<dbReference type="EMBL" id="LN846999">
    <property type="protein sequence ID" value="CRI38224.1"/>
    <property type="molecule type" value="Genomic_DNA"/>
</dbReference>
<dbReference type="EMBL" id="LN847235">
    <property type="protein sequence ID" value="CRI47213.1"/>
    <property type="molecule type" value="Genomic_DNA"/>
</dbReference>
<dbReference type="EMBL" id="LN849043">
    <property type="protein sequence ID" value="CRI73256.1"/>
    <property type="molecule type" value="Genomic_DNA"/>
</dbReference>
<evidence type="ECO:0000313" key="2">
    <source>
        <dbReference type="EMBL" id="CRI40487.1"/>
    </source>
</evidence>
<dbReference type="PATRIC" id="fig|83558.13.peg.629"/>
<dbReference type="EMBL" id="LN847004">
    <property type="protein sequence ID" value="CRI40487.1"/>
    <property type="molecule type" value="Genomic_DNA"/>
</dbReference>
<gene>
    <name evidence="1" type="ORF">BN1224_CV15_C_00570</name>
    <name evidence="3" type="ORF">BN1224_GiD_A_06160</name>
    <name evidence="4" type="ORF">BN1224_H12_EJ_00220</name>
    <name evidence="5" type="ORF">BN1224_MUL2216_F_01380</name>
    <name evidence="6" type="ORF">BN1224_Panola_J_00220</name>
    <name evidence="8" type="ORF">BN1224_PB1_B_06040</name>
    <name evidence="7" type="ORF">BN1224_U1271_C_04460</name>
    <name evidence="9" type="ORF">BN1224_UZG1_A_06170</name>
    <name evidence="10" type="ORF">BN1224_Wien2_G_02420</name>
    <name evidence="11" type="ORF">BN1224_YK41_BR_00330</name>
    <name evidence="2" type="ORF">CWL029c_D_01240</name>
</gene>
<evidence type="ECO:0000313" key="4">
    <source>
        <dbReference type="EMBL" id="CRI43844.1"/>
    </source>
</evidence>
<evidence type="ECO:0000313" key="3">
    <source>
        <dbReference type="EMBL" id="CRI41615.1"/>
    </source>
</evidence>
<name>A0A0F7XMF8_CHLPN</name>
<dbReference type="EMBL" id="LN847254">
    <property type="protein sequence ID" value="CRI53256.1"/>
    <property type="molecule type" value="Genomic_DNA"/>
</dbReference>
<dbReference type="EMBL" id="LN847227">
    <property type="protein sequence ID" value="CRI46083.1"/>
    <property type="molecule type" value="Genomic_DNA"/>
</dbReference>
<evidence type="ECO:0000313" key="11">
    <source>
        <dbReference type="EMBL" id="CRI73256.1"/>
    </source>
</evidence>
<evidence type="ECO:0000313" key="9">
    <source>
        <dbReference type="EMBL" id="CRI51762.1"/>
    </source>
</evidence>
<dbReference type="EMBL" id="LN847240">
    <property type="protein sequence ID" value="CRI50635.1"/>
    <property type="molecule type" value="Genomic_DNA"/>
</dbReference>
<dbReference type="AlphaFoldDB" id="A0A0F7XMF8"/>